<evidence type="ECO:0000313" key="2">
    <source>
        <dbReference type="EMBL" id="ORY17493.1"/>
    </source>
</evidence>
<feature type="non-terminal residue" evidence="2">
    <location>
        <position position="1"/>
    </location>
</feature>
<evidence type="ECO:0000313" key="3">
    <source>
        <dbReference type="Proteomes" id="UP000193144"/>
    </source>
</evidence>
<dbReference type="STRING" id="1231657.A0A1Y2A4R8"/>
<dbReference type="InterPro" id="IPR010730">
    <property type="entry name" value="HET"/>
</dbReference>
<sequence length="83" mass="9234">QYLALSDAWGGCQQPIIKENSSIANWVLPRTIEDAITIVKDLAYQYLWVGSVCIDQRDPVDKRTQIGQMDGIYLGAYATIIAS</sequence>
<dbReference type="OrthoDB" id="5428863at2759"/>
<accession>A0A1Y2A4R8</accession>
<dbReference type="PANTHER" id="PTHR33112">
    <property type="entry name" value="DOMAIN PROTEIN, PUTATIVE-RELATED"/>
    <property type="match status" value="1"/>
</dbReference>
<comment type="caution">
    <text evidence="2">The sequence shown here is derived from an EMBL/GenBank/DDBJ whole genome shotgun (WGS) entry which is preliminary data.</text>
</comment>
<dbReference type="AlphaFoldDB" id="A0A1Y2A4R8"/>
<feature type="non-terminal residue" evidence="2">
    <location>
        <position position="83"/>
    </location>
</feature>
<evidence type="ECO:0000259" key="1">
    <source>
        <dbReference type="Pfam" id="PF06985"/>
    </source>
</evidence>
<name>A0A1Y2A4R8_9PLEO</name>
<gene>
    <name evidence="2" type="ORF">BCR34DRAFT_462691</name>
</gene>
<organism evidence="2 3">
    <name type="scientific">Clohesyomyces aquaticus</name>
    <dbReference type="NCBI Taxonomy" id="1231657"/>
    <lineage>
        <taxon>Eukaryota</taxon>
        <taxon>Fungi</taxon>
        <taxon>Dikarya</taxon>
        <taxon>Ascomycota</taxon>
        <taxon>Pezizomycotina</taxon>
        <taxon>Dothideomycetes</taxon>
        <taxon>Pleosporomycetidae</taxon>
        <taxon>Pleosporales</taxon>
        <taxon>Lindgomycetaceae</taxon>
        <taxon>Clohesyomyces</taxon>
    </lineage>
</organism>
<dbReference type="EMBL" id="MCFA01000012">
    <property type="protein sequence ID" value="ORY17493.1"/>
    <property type="molecule type" value="Genomic_DNA"/>
</dbReference>
<protein>
    <submittedName>
        <fullName evidence="2">Heterokaryon incompatibility</fullName>
    </submittedName>
</protein>
<reference evidence="2 3" key="1">
    <citation type="submission" date="2016-07" db="EMBL/GenBank/DDBJ databases">
        <title>Pervasive Adenine N6-methylation of Active Genes in Fungi.</title>
        <authorList>
            <consortium name="DOE Joint Genome Institute"/>
            <person name="Mondo S.J."/>
            <person name="Dannebaum R.O."/>
            <person name="Kuo R.C."/>
            <person name="Labutti K."/>
            <person name="Haridas S."/>
            <person name="Kuo A."/>
            <person name="Salamov A."/>
            <person name="Ahrendt S.R."/>
            <person name="Lipzen A."/>
            <person name="Sullivan W."/>
            <person name="Andreopoulos W.B."/>
            <person name="Clum A."/>
            <person name="Lindquist E."/>
            <person name="Daum C."/>
            <person name="Ramamoorthy G.K."/>
            <person name="Gryganskyi A."/>
            <person name="Culley D."/>
            <person name="Magnuson J.K."/>
            <person name="James T.Y."/>
            <person name="O'Malley M.A."/>
            <person name="Stajich J.E."/>
            <person name="Spatafora J.W."/>
            <person name="Visel A."/>
            <person name="Grigoriev I.V."/>
        </authorList>
    </citation>
    <scope>NUCLEOTIDE SEQUENCE [LARGE SCALE GENOMIC DNA]</scope>
    <source>
        <strain evidence="2 3">CBS 115471</strain>
    </source>
</reference>
<proteinExistence type="predicted"/>
<feature type="domain" description="Heterokaryon incompatibility" evidence="1">
    <location>
        <begin position="2"/>
        <end position="82"/>
    </location>
</feature>
<dbReference type="Pfam" id="PF06985">
    <property type="entry name" value="HET"/>
    <property type="match status" value="1"/>
</dbReference>
<dbReference type="Proteomes" id="UP000193144">
    <property type="component" value="Unassembled WGS sequence"/>
</dbReference>
<dbReference type="PANTHER" id="PTHR33112:SF12">
    <property type="entry name" value="HETEROKARYON INCOMPATIBILITY DOMAIN-CONTAINING PROTEIN"/>
    <property type="match status" value="1"/>
</dbReference>
<keyword evidence="3" id="KW-1185">Reference proteome</keyword>